<dbReference type="GO" id="GO:0031267">
    <property type="term" value="F:small GTPase binding"/>
    <property type="evidence" value="ECO:0000318"/>
    <property type="project" value="GO_Central"/>
</dbReference>
<dbReference type="GO" id="GO:0016192">
    <property type="term" value="P:vesicle-mediated transport"/>
    <property type="evidence" value="ECO:0007669"/>
    <property type="project" value="InterPro"/>
</dbReference>
<dbReference type="STRING" id="81824.A9V8C2"/>
<dbReference type="SMART" id="SM00167">
    <property type="entry name" value="VPS9"/>
    <property type="match status" value="1"/>
</dbReference>
<evidence type="ECO:0000313" key="2">
    <source>
        <dbReference type="EMBL" id="EDQ86312.1"/>
    </source>
</evidence>
<dbReference type="eggNOG" id="KOG2319">
    <property type="taxonomic scope" value="Eukaryota"/>
</dbReference>
<protein>
    <recommendedName>
        <fullName evidence="1">VPS9 domain-containing protein</fullName>
    </recommendedName>
</protein>
<dbReference type="GeneID" id="5894154"/>
<dbReference type="Pfam" id="PF02204">
    <property type="entry name" value="VPS9"/>
    <property type="match status" value="1"/>
</dbReference>
<dbReference type="SUPFAM" id="SSF109993">
    <property type="entry name" value="VPS9 domain"/>
    <property type="match status" value="1"/>
</dbReference>
<dbReference type="GO" id="GO:0030139">
    <property type="term" value="C:endocytic vesicle"/>
    <property type="evidence" value="ECO:0000318"/>
    <property type="project" value="GO_Central"/>
</dbReference>
<keyword evidence="3" id="KW-1185">Reference proteome</keyword>
<dbReference type="Proteomes" id="UP000001357">
    <property type="component" value="Unassembled WGS sequence"/>
</dbReference>
<reference evidence="2 3" key="1">
    <citation type="journal article" date="2008" name="Nature">
        <title>The genome of the choanoflagellate Monosiga brevicollis and the origin of metazoans.</title>
        <authorList>
            <consortium name="JGI Sequencing"/>
            <person name="King N."/>
            <person name="Westbrook M.J."/>
            <person name="Young S.L."/>
            <person name="Kuo A."/>
            <person name="Abedin M."/>
            <person name="Chapman J."/>
            <person name="Fairclough S."/>
            <person name="Hellsten U."/>
            <person name="Isogai Y."/>
            <person name="Letunic I."/>
            <person name="Marr M."/>
            <person name="Pincus D."/>
            <person name="Putnam N."/>
            <person name="Rokas A."/>
            <person name="Wright K.J."/>
            <person name="Zuzow R."/>
            <person name="Dirks W."/>
            <person name="Good M."/>
            <person name="Goodstein D."/>
            <person name="Lemons D."/>
            <person name="Li W."/>
            <person name="Lyons J.B."/>
            <person name="Morris A."/>
            <person name="Nichols S."/>
            <person name="Richter D.J."/>
            <person name="Salamov A."/>
            <person name="Bork P."/>
            <person name="Lim W.A."/>
            <person name="Manning G."/>
            <person name="Miller W.T."/>
            <person name="McGinnis W."/>
            <person name="Shapiro H."/>
            <person name="Tjian R."/>
            <person name="Grigoriev I.V."/>
            <person name="Rokhsar D."/>
        </authorList>
    </citation>
    <scope>NUCLEOTIDE SEQUENCE [LARGE SCALE GENOMIC DNA]</scope>
    <source>
        <strain evidence="3">MX1 / ATCC 50154</strain>
    </source>
</reference>
<dbReference type="AlphaFoldDB" id="A9V8C2"/>
<evidence type="ECO:0000313" key="3">
    <source>
        <dbReference type="Proteomes" id="UP000001357"/>
    </source>
</evidence>
<name>A9V8C2_MONBE</name>
<dbReference type="KEGG" id="mbr:MONBRDRAFT_28498"/>
<dbReference type="InterPro" id="IPR003123">
    <property type="entry name" value="VPS9"/>
</dbReference>
<dbReference type="PANTHER" id="PTHR23101">
    <property type="entry name" value="RAB GDP/GTP EXCHANGE FACTOR"/>
    <property type="match status" value="1"/>
</dbReference>
<proteinExistence type="predicted"/>
<feature type="domain" description="VPS9" evidence="1">
    <location>
        <begin position="677"/>
        <end position="812"/>
    </location>
</feature>
<dbReference type="InParanoid" id="A9V8C2"/>
<dbReference type="EMBL" id="CH991567">
    <property type="protein sequence ID" value="EDQ86312.1"/>
    <property type="molecule type" value="Genomic_DNA"/>
</dbReference>
<evidence type="ECO:0000259" key="1">
    <source>
        <dbReference type="PROSITE" id="PS51205"/>
    </source>
</evidence>
<dbReference type="RefSeq" id="XP_001748982.1">
    <property type="nucleotide sequence ID" value="XM_001748930.1"/>
</dbReference>
<organism evidence="2 3">
    <name type="scientific">Monosiga brevicollis</name>
    <name type="common">Choanoflagellate</name>
    <dbReference type="NCBI Taxonomy" id="81824"/>
    <lineage>
        <taxon>Eukaryota</taxon>
        <taxon>Choanoflagellata</taxon>
        <taxon>Craspedida</taxon>
        <taxon>Salpingoecidae</taxon>
        <taxon>Monosiga</taxon>
    </lineage>
</organism>
<sequence length="812" mass="89677">MAAIASVEAVATPLLPGVHHRLFSTQALLKHEQDAAAALSQQLQQCLTDTADALLEQRAYVQAYLLLQDDRRELANVLQQALQAPQLAQDTVVEDSAPYKDLQSLVTAVRQLYENPETVAYCLHRLARRSAKDAAMCTTLAQTYLSEVLNTRSAHADEARQLQFLTTILADGWAARPKDRPQALGLCPRAFAIALVAPVPSVVQHARLVAEQLWAVWPQCPTDLVPAYERITTGSDTQSISCVYIARRYVNSWVRILKGALAQALLGAPVSPELRRVFTEALQGAEKTVAAQWTRSILVERRDLIPAFLEGPKENKLHIHEQTHNNHTATTTSTQAFTGFSHPIARVFFWAEGFGCLFFYSPAYTALPRVPLIDMSGGLFGCRSLPLLEMTAPRDEELCRLLHEAVWRESKPSAVPMSGATEDMIVNVARIKPLLSHIDLAISSPDAKPNGATAEFLQAILEARKQLERRAPDGPEDSSDAVAALVRRLIKAAQTLDPLACNLSSMGAAGSGYAVQGLSFLGDVLLHEVERLASHVPSEWRPPNSRALQRLLHAHAAIMQNYSIYMVEHRFAVHRRVQVSKLHLTALERNLAEWREWWLEMLAQYVFQRNTRLEARLLAALASVDGPSTDEVNDTLSRVESVAVTLSLFDVCTGLRAQRHALAEDCKAMLMMLLLPPMMSEHRQARIQRSRAGHPSFELSVKQRLTAPWPAPVATLKLLGLCKAPWSCLRVISKACKQLEALLALDVGVAGADDMLPVLIHVIAESTLQRAPAIVQYCNAYGADLVQTGEGAYWFGLFEMATQYLCTCELVD</sequence>
<dbReference type="GO" id="GO:0005829">
    <property type="term" value="C:cytosol"/>
    <property type="evidence" value="ECO:0000318"/>
    <property type="project" value="GO_Central"/>
</dbReference>
<dbReference type="PROSITE" id="PS51205">
    <property type="entry name" value="VPS9"/>
    <property type="match status" value="1"/>
</dbReference>
<dbReference type="InterPro" id="IPR045046">
    <property type="entry name" value="Vps9-like"/>
</dbReference>
<dbReference type="InterPro" id="IPR037191">
    <property type="entry name" value="VPS9_dom_sf"/>
</dbReference>
<dbReference type="PANTHER" id="PTHR23101:SF25">
    <property type="entry name" value="GTPASE-ACTIVATING PROTEIN AND VPS9 DOMAIN-CONTAINING PROTEIN 1"/>
    <property type="match status" value="1"/>
</dbReference>
<accession>A9V8C2</accession>
<dbReference type="Gene3D" id="1.20.1050.80">
    <property type="entry name" value="VPS9 domain"/>
    <property type="match status" value="1"/>
</dbReference>
<gene>
    <name evidence="2" type="ORF">MONBRDRAFT_28498</name>
</gene>
<dbReference type="GO" id="GO:0005085">
    <property type="term" value="F:guanyl-nucleotide exchange factor activity"/>
    <property type="evidence" value="ECO:0000318"/>
    <property type="project" value="GO_Central"/>
</dbReference>